<evidence type="ECO:0000259" key="6">
    <source>
        <dbReference type="Pfam" id="PF07715"/>
    </source>
</evidence>
<evidence type="ECO:0000256" key="3">
    <source>
        <dbReference type="ARBA" id="ARBA00023237"/>
    </source>
</evidence>
<dbReference type="PANTHER" id="PTHR40980:SF4">
    <property type="entry name" value="TONB-DEPENDENT RECEPTOR-LIKE BETA-BARREL DOMAIN-CONTAINING PROTEIN"/>
    <property type="match status" value="1"/>
</dbReference>
<keyword evidence="4" id="KW-0798">TonB box</keyword>
<dbReference type="Gene3D" id="2.40.170.20">
    <property type="entry name" value="TonB-dependent receptor, beta-barrel domain"/>
    <property type="match status" value="1"/>
</dbReference>
<dbReference type="Gene3D" id="2.60.40.1120">
    <property type="entry name" value="Carboxypeptidase-like, regulatory domain"/>
    <property type="match status" value="1"/>
</dbReference>
<comment type="similarity">
    <text evidence="4">Belongs to the TonB-dependent receptor family.</text>
</comment>
<dbReference type="KEGG" id="pseg:D3H65_10455"/>
<dbReference type="OrthoDB" id="9768470at2"/>
<evidence type="ECO:0000313" key="7">
    <source>
        <dbReference type="EMBL" id="AXY74372.1"/>
    </source>
</evidence>
<dbReference type="Pfam" id="PF13715">
    <property type="entry name" value="CarbopepD_reg_2"/>
    <property type="match status" value="1"/>
</dbReference>
<keyword evidence="7" id="KW-0675">Receptor</keyword>
<gene>
    <name evidence="7" type="ORF">D3H65_10455</name>
</gene>
<reference evidence="7 8" key="1">
    <citation type="submission" date="2018-09" db="EMBL/GenBank/DDBJ databases">
        <title>Genome sequencing of strain 6GH32-13.</title>
        <authorList>
            <person name="Weon H.-Y."/>
            <person name="Heo J."/>
            <person name="Kwon S.-W."/>
        </authorList>
    </citation>
    <scope>NUCLEOTIDE SEQUENCE [LARGE SCALE GENOMIC DNA]</scope>
    <source>
        <strain evidence="7 8">5GH32-13</strain>
    </source>
</reference>
<accession>A0A3B7MIY5</accession>
<keyword evidence="2 4" id="KW-0472">Membrane</keyword>
<dbReference type="Pfam" id="PF07715">
    <property type="entry name" value="Plug"/>
    <property type="match status" value="1"/>
</dbReference>
<keyword evidence="3" id="KW-0998">Cell outer membrane</keyword>
<evidence type="ECO:0000256" key="4">
    <source>
        <dbReference type="RuleBase" id="RU003357"/>
    </source>
</evidence>
<dbReference type="PANTHER" id="PTHR40980">
    <property type="entry name" value="PLUG DOMAIN-CONTAINING PROTEIN"/>
    <property type="match status" value="1"/>
</dbReference>
<dbReference type="InterPro" id="IPR012910">
    <property type="entry name" value="Plug_dom"/>
</dbReference>
<evidence type="ECO:0000313" key="8">
    <source>
        <dbReference type="Proteomes" id="UP000263900"/>
    </source>
</evidence>
<dbReference type="InterPro" id="IPR036942">
    <property type="entry name" value="Beta-barrel_TonB_sf"/>
</dbReference>
<dbReference type="Gene3D" id="2.170.130.10">
    <property type="entry name" value="TonB-dependent receptor, plug domain"/>
    <property type="match status" value="1"/>
</dbReference>
<dbReference type="InterPro" id="IPR000531">
    <property type="entry name" value="Beta-barrel_TonB"/>
</dbReference>
<protein>
    <submittedName>
        <fullName evidence="7">TonB-dependent receptor</fullName>
    </submittedName>
</protein>
<dbReference type="InterPro" id="IPR037066">
    <property type="entry name" value="Plug_dom_sf"/>
</dbReference>
<dbReference type="SUPFAM" id="SSF56935">
    <property type="entry name" value="Porins"/>
    <property type="match status" value="1"/>
</dbReference>
<evidence type="ECO:0000256" key="2">
    <source>
        <dbReference type="ARBA" id="ARBA00023136"/>
    </source>
</evidence>
<dbReference type="RefSeq" id="WP_119050259.1">
    <property type="nucleotide sequence ID" value="NZ_CP032157.1"/>
</dbReference>
<evidence type="ECO:0000256" key="1">
    <source>
        <dbReference type="ARBA" id="ARBA00004442"/>
    </source>
</evidence>
<proteinExistence type="inferred from homology"/>
<feature type="domain" description="TonB-dependent receptor-like beta-barrel" evidence="5">
    <location>
        <begin position="500"/>
        <end position="908"/>
    </location>
</feature>
<feature type="domain" description="TonB-dependent receptor plug" evidence="6">
    <location>
        <begin position="146"/>
        <end position="238"/>
    </location>
</feature>
<dbReference type="EMBL" id="CP032157">
    <property type="protein sequence ID" value="AXY74372.1"/>
    <property type="molecule type" value="Genomic_DNA"/>
</dbReference>
<dbReference type="Pfam" id="PF00593">
    <property type="entry name" value="TonB_dep_Rec_b-barrel"/>
    <property type="match status" value="1"/>
</dbReference>
<sequence>MVEDVLKALLRGSSLVLKKRQNYYFISSRNGVPGGLNGRITDIETTDPLGNASVIVKELGKGTMSDENGFYYFDSLPPGKYTLELSFAGYKKTMASGIEIKQDAPNQYDGTLQAENQLQHVTVTGSRRFGRVSNTTDAQLVNEIRTSRNIVSGISNEQIQKSTDRDAGEIARRITGVSVADNFAIIRGLNRRYNITFLNDLIAPATEQDSRAFSLDLINSSLIDKMVVYKSPVPELPGDFVGGAMKISTKNSMLVRQLDIQVSGSYRPNSSFSDFYTYKGGKTDWLGYDDGTRKLPSGFPDILKLSLAGIKERTQYGKMLSNVWQYVSAHHDLDKRLVVNYYDSWKLGKYSRISNLTSVTYTHTVTTNEIERQFGPSTVIAYEVNGKMQERKYGLRTSSIDIQSQNSTRVGILQNFSLTLKDSSRIDFRNFFNQLGNDITNVGILTDAEILDTDQKEVRLYYRQRRLYTGQLSGTHYLFGKRKDPLKWSLGYANTNQQEPDMRTLNYRRTWDKTIGPFQDNPASPWNLTLFEGGQYFPYNRRLFTNTIESGYTGSVDYEHKLPNNFVLKLGSYNEFKNRDFSSREFEVVKGAGYFDQRITSIGSGNINDLYHQDNYKVDGSGFELQEFSGTRYTASNQWNSGYIGLVAPLFKEKLNIYGGTRYDYYRFRMAATGREGTSIVFPIEVDNRDNYILPSINVAWNVSSGMVLRAAFARSINRPEFREIAPFYYFNNITQILELGNPKLKTATFTNYDLRWEWYPQSNKQNEMLSAGFFYKKGKNLIESFTLNDQNSQSGNILMFNNSKEADFYGVELEIRKNLDLFQSRFLRRFSVVLNGSYIKTDVFTPGDATDLSMGNSNRKDRRRPLQGQSPWLVNAILNYDNVRWGSRVSLSYNYSADRISSVGNNDIAGDGIDIPGGGDNENGFPDIMEKGRGVLDFSILQRINRWLQIKASVQDLLNNPVLFYEDRNRNYQYDAETREKDVNGRLKGDNIFLRFKPNSYYTISFNFSFY</sequence>
<dbReference type="AlphaFoldDB" id="A0A3B7MIY5"/>
<keyword evidence="8" id="KW-1185">Reference proteome</keyword>
<dbReference type="GO" id="GO:0009279">
    <property type="term" value="C:cell outer membrane"/>
    <property type="evidence" value="ECO:0007669"/>
    <property type="project" value="UniProtKB-SubCell"/>
</dbReference>
<dbReference type="SUPFAM" id="SSF49464">
    <property type="entry name" value="Carboxypeptidase regulatory domain-like"/>
    <property type="match status" value="1"/>
</dbReference>
<dbReference type="InterPro" id="IPR008969">
    <property type="entry name" value="CarboxyPept-like_regulatory"/>
</dbReference>
<organism evidence="7 8">
    <name type="scientific">Paraflavitalea soli</name>
    <dbReference type="NCBI Taxonomy" id="2315862"/>
    <lineage>
        <taxon>Bacteria</taxon>
        <taxon>Pseudomonadati</taxon>
        <taxon>Bacteroidota</taxon>
        <taxon>Chitinophagia</taxon>
        <taxon>Chitinophagales</taxon>
        <taxon>Chitinophagaceae</taxon>
        <taxon>Paraflavitalea</taxon>
    </lineage>
</organism>
<name>A0A3B7MIY5_9BACT</name>
<dbReference type="Proteomes" id="UP000263900">
    <property type="component" value="Chromosome"/>
</dbReference>
<comment type="subcellular location">
    <subcellularLocation>
        <location evidence="1 4">Cell outer membrane</location>
    </subcellularLocation>
</comment>
<evidence type="ECO:0000259" key="5">
    <source>
        <dbReference type="Pfam" id="PF00593"/>
    </source>
</evidence>